<evidence type="ECO:0000256" key="1">
    <source>
        <dbReference type="ARBA" id="ARBA00005466"/>
    </source>
</evidence>
<dbReference type="Gene3D" id="3.40.462.20">
    <property type="match status" value="1"/>
</dbReference>
<dbReference type="InterPro" id="IPR016166">
    <property type="entry name" value="FAD-bd_PCMH"/>
</dbReference>
<dbReference type="Gene3D" id="3.30.43.10">
    <property type="entry name" value="Uridine Diphospho-n-acetylenolpyruvylglucosamine Reductase, domain 2"/>
    <property type="match status" value="1"/>
</dbReference>
<reference evidence="6" key="1">
    <citation type="submission" date="2021-11" db="EMBL/GenBank/DDBJ databases">
        <title>Purpureocillium_takamizusanense_genome.</title>
        <authorList>
            <person name="Nguyen N.-H."/>
        </authorList>
    </citation>
    <scope>NUCLEOTIDE SEQUENCE</scope>
    <source>
        <strain evidence="6">PT3</strain>
    </source>
</reference>
<feature type="domain" description="FAD-binding PCMH-type" evidence="5">
    <location>
        <begin position="35"/>
        <end position="208"/>
    </location>
</feature>
<keyword evidence="4" id="KW-0560">Oxidoreductase</keyword>
<dbReference type="InterPro" id="IPR006094">
    <property type="entry name" value="Oxid_FAD_bind_N"/>
</dbReference>
<dbReference type="OrthoDB" id="415825at2759"/>
<sequence length="478" mass="51123">MASTLSGTDSLACPFVIPSPEVALSDILPRWTESNLSHPAIIITPKSEEDIVAAIRLAKQNGLNVVPAGGRHGAFVAINSKTALLELKDFKTIDLDKAKETVRVGAGVLTGDLLKHLVEEGYYTTLPNSNAVSIIGGILGGGNTAQNGLHGFMVDNVLSFRVLTADGRTVEVSSSSSSGDELALFNALCGVGHGLGVVTAATMRVYPVSSLRLTENKVWSRLLMFPPPALDAAVDAFLSFDQVPAPLTLTIMFVRSPPGTPSAGSPIILIAATYYGPAEDAEKAAAKLFDEAVVGKAFKADTIMVPLPAINNGMEPNNALGGFKAMNSARLKQLTPETIKQSFARWVEVTADAPDAARTVALFIKFSPDKMIANGDLPEHKGKFFEGRDRSATAIALPWCASPASKVKLDGFVDEFLERVRKVDAVPPRTFANTMRFGATLDELLSKERVTEVQRIKASWDPEEVFWSPYSQPARSSL</sequence>
<dbReference type="GeneID" id="72072314"/>
<dbReference type="Gene3D" id="3.30.465.10">
    <property type="match status" value="1"/>
</dbReference>
<dbReference type="InterPro" id="IPR016169">
    <property type="entry name" value="FAD-bd_PCMH_sub2"/>
</dbReference>
<evidence type="ECO:0000313" key="7">
    <source>
        <dbReference type="Proteomes" id="UP000829364"/>
    </source>
</evidence>
<protein>
    <submittedName>
        <fullName evidence="6">Alkylglycerone-phosphate synthase</fullName>
        <ecNumber evidence="6">2.5.1.26</ecNumber>
    </submittedName>
</protein>
<keyword evidence="6" id="KW-0808">Transferase</keyword>
<comment type="similarity">
    <text evidence="1">Belongs to the oxygen-dependent FAD-linked oxidoreductase family.</text>
</comment>
<dbReference type="PANTHER" id="PTHR42973:SF7">
    <property type="entry name" value="FAD-BINDING PCMH-TYPE DOMAIN-CONTAINING PROTEIN"/>
    <property type="match status" value="1"/>
</dbReference>
<dbReference type="GO" id="GO:0016491">
    <property type="term" value="F:oxidoreductase activity"/>
    <property type="evidence" value="ECO:0007669"/>
    <property type="project" value="UniProtKB-KW"/>
</dbReference>
<evidence type="ECO:0000259" key="5">
    <source>
        <dbReference type="PROSITE" id="PS51387"/>
    </source>
</evidence>
<accession>A0A9Q8QUC2</accession>
<dbReference type="InterPro" id="IPR050416">
    <property type="entry name" value="FAD-linked_Oxidoreductase"/>
</dbReference>
<dbReference type="AlphaFoldDB" id="A0A9Q8QUC2"/>
<dbReference type="GO" id="GO:0008609">
    <property type="term" value="F:alkylglycerone-phosphate synthase activity"/>
    <property type="evidence" value="ECO:0007669"/>
    <property type="project" value="UniProtKB-EC"/>
</dbReference>
<dbReference type="EC" id="2.5.1.26" evidence="6"/>
<gene>
    <name evidence="6" type="ORF">JDV02_010370</name>
</gene>
<evidence type="ECO:0000256" key="2">
    <source>
        <dbReference type="ARBA" id="ARBA00022630"/>
    </source>
</evidence>
<organism evidence="6 7">
    <name type="scientific">Purpureocillium takamizusanense</name>
    <dbReference type="NCBI Taxonomy" id="2060973"/>
    <lineage>
        <taxon>Eukaryota</taxon>
        <taxon>Fungi</taxon>
        <taxon>Dikarya</taxon>
        <taxon>Ascomycota</taxon>
        <taxon>Pezizomycotina</taxon>
        <taxon>Sordariomycetes</taxon>
        <taxon>Hypocreomycetidae</taxon>
        <taxon>Hypocreales</taxon>
        <taxon>Ophiocordycipitaceae</taxon>
        <taxon>Purpureocillium</taxon>
    </lineage>
</organism>
<dbReference type="GO" id="GO:0071949">
    <property type="term" value="F:FAD binding"/>
    <property type="evidence" value="ECO:0007669"/>
    <property type="project" value="InterPro"/>
</dbReference>
<keyword evidence="2" id="KW-0285">Flavoprotein</keyword>
<dbReference type="Pfam" id="PF01565">
    <property type="entry name" value="FAD_binding_4"/>
    <property type="match status" value="1"/>
</dbReference>
<evidence type="ECO:0000256" key="4">
    <source>
        <dbReference type="ARBA" id="ARBA00023002"/>
    </source>
</evidence>
<evidence type="ECO:0000313" key="6">
    <source>
        <dbReference type="EMBL" id="UNI24637.1"/>
    </source>
</evidence>
<dbReference type="RefSeq" id="XP_047848118.1">
    <property type="nucleotide sequence ID" value="XM_047992105.1"/>
</dbReference>
<keyword evidence="7" id="KW-1185">Reference proteome</keyword>
<dbReference type="PANTHER" id="PTHR42973">
    <property type="entry name" value="BINDING OXIDOREDUCTASE, PUTATIVE (AFU_ORTHOLOGUE AFUA_1G17690)-RELATED"/>
    <property type="match status" value="1"/>
</dbReference>
<evidence type="ECO:0000256" key="3">
    <source>
        <dbReference type="ARBA" id="ARBA00022827"/>
    </source>
</evidence>
<dbReference type="InterPro" id="IPR016167">
    <property type="entry name" value="FAD-bd_PCMH_sub1"/>
</dbReference>
<dbReference type="InterPro" id="IPR036318">
    <property type="entry name" value="FAD-bd_PCMH-like_sf"/>
</dbReference>
<dbReference type="Proteomes" id="UP000829364">
    <property type="component" value="Chromosome 12"/>
</dbReference>
<name>A0A9Q8QUC2_9HYPO</name>
<dbReference type="PROSITE" id="PS51387">
    <property type="entry name" value="FAD_PCMH"/>
    <property type="match status" value="1"/>
</dbReference>
<dbReference type="SUPFAM" id="SSF56176">
    <property type="entry name" value="FAD-binding/transporter-associated domain-like"/>
    <property type="match status" value="1"/>
</dbReference>
<dbReference type="KEGG" id="ptkz:JDV02_010370"/>
<dbReference type="EMBL" id="CP086365">
    <property type="protein sequence ID" value="UNI24637.1"/>
    <property type="molecule type" value="Genomic_DNA"/>
</dbReference>
<keyword evidence="3" id="KW-0274">FAD</keyword>
<proteinExistence type="inferred from homology"/>